<evidence type="ECO:0000313" key="1">
    <source>
        <dbReference type="EMBL" id="REF86026.1"/>
    </source>
</evidence>
<dbReference type="RefSeq" id="WP_115836612.1">
    <property type="nucleotide sequence ID" value="NZ_CP025086.1"/>
</dbReference>
<organism evidence="1 2">
    <name type="scientific">Methylovirgula ligni</name>
    <dbReference type="NCBI Taxonomy" id="569860"/>
    <lineage>
        <taxon>Bacteria</taxon>
        <taxon>Pseudomonadati</taxon>
        <taxon>Pseudomonadota</taxon>
        <taxon>Alphaproteobacteria</taxon>
        <taxon>Hyphomicrobiales</taxon>
        <taxon>Beijerinckiaceae</taxon>
        <taxon>Methylovirgula</taxon>
    </lineage>
</organism>
<gene>
    <name evidence="1" type="ORF">DES32_2069</name>
</gene>
<proteinExistence type="predicted"/>
<sequence>MPADVTLTTRRPEPPSADFAFEIDFKRGEGSASRVFLAINDFIKGCERLDAELVGTIDSNIETVMVLEDIEAGSIKVWLRNLLSAVDDDALKQVDWKPAVGRYLVKAKYAVIKWVDDDTDPKSLPALAREIQSIAAETDVKHLPDYRAPSVTALLGAVKDFEEVKSRLLPDDRATFIGADGQSTDFNLSIRWDLDRIEELAIKEVVRFPVAPMILAVKKPDYLGNSKWELRHGKRSISAKIEDAEWLRRFQNRNVDVRPGDALRCEVQIEHLYGHDNELLAENYTIVHVIDVLVNAYRQENLFEDHGNGS</sequence>
<accession>A0A3D9YTW1</accession>
<reference evidence="1 2" key="1">
    <citation type="submission" date="2018-08" db="EMBL/GenBank/DDBJ databases">
        <title>Genomic Encyclopedia of Type Strains, Phase IV (KMG-IV): sequencing the most valuable type-strain genomes for metagenomic binning, comparative biology and taxonomic classification.</title>
        <authorList>
            <person name="Goeker M."/>
        </authorList>
    </citation>
    <scope>NUCLEOTIDE SEQUENCE [LARGE SCALE GENOMIC DNA]</scope>
    <source>
        <strain evidence="1 2">BW863</strain>
    </source>
</reference>
<protein>
    <submittedName>
        <fullName evidence="1">Uncharacterized protein</fullName>
    </submittedName>
</protein>
<keyword evidence="2" id="KW-1185">Reference proteome</keyword>
<dbReference type="AlphaFoldDB" id="A0A3D9YTW1"/>
<dbReference type="OrthoDB" id="893065at2"/>
<comment type="caution">
    <text evidence="1">The sequence shown here is derived from an EMBL/GenBank/DDBJ whole genome shotgun (WGS) entry which is preliminary data.</text>
</comment>
<name>A0A3D9YTW1_9HYPH</name>
<dbReference type="EMBL" id="QUMO01000003">
    <property type="protein sequence ID" value="REF86026.1"/>
    <property type="molecule type" value="Genomic_DNA"/>
</dbReference>
<evidence type="ECO:0000313" key="2">
    <source>
        <dbReference type="Proteomes" id="UP000256900"/>
    </source>
</evidence>
<dbReference type="Proteomes" id="UP000256900">
    <property type="component" value="Unassembled WGS sequence"/>
</dbReference>